<dbReference type="EMBL" id="BK015689">
    <property type="protein sequence ID" value="DAE19949.1"/>
    <property type="molecule type" value="Genomic_DNA"/>
</dbReference>
<evidence type="ECO:0000313" key="1">
    <source>
        <dbReference type="EMBL" id="DAE19949.1"/>
    </source>
</evidence>
<protein>
    <submittedName>
        <fullName evidence="1">Uncharacterized protein</fullName>
    </submittedName>
</protein>
<proteinExistence type="predicted"/>
<sequence length="32" mass="3725">MEIFFKLTIFPFIYNVDGYALINSFPNSPVNL</sequence>
<accession>A0A8S5QMG6</accession>
<organism evidence="1">
    <name type="scientific">CrAss-like virus sp. ctYsL76</name>
    <dbReference type="NCBI Taxonomy" id="2826826"/>
    <lineage>
        <taxon>Viruses</taxon>
        <taxon>Duplodnaviria</taxon>
        <taxon>Heunggongvirae</taxon>
        <taxon>Uroviricota</taxon>
        <taxon>Caudoviricetes</taxon>
        <taxon>Crassvirales</taxon>
    </lineage>
</organism>
<reference evidence="1" key="1">
    <citation type="journal article" date="2021" name="Proc. Natl. Acad. Sci. U.S.A.">
        <title>A Catalog of Tens of Thousands of Viruses from Human Metagenomes Reveals Hidden Associations with Chronic Diseases.</title>
        <authorList>
            <person name="Tisza M.J."/>
            <person name="Buck C.B."/>
        </authorList>
    </citation>
    <scope>NUCLEOTIDE SEQUENCE</scope>
    <source>
        <strain evidence="1">CtYsL76</strain>
    </source>
</reference>
<name>A0A8S5QMG6_9CAUD</name>